<gene>
    <name evidence="3" type="ORF">C1T31_13475</name>
</gene>
<dbReference type="SUPFAM" id="SSF53756">
    <property type="entry name" value="UDP-Glycosyltransferase/glycogen phosphorylase"/>
    <property type="match status" value="1"/>
</dbReference>
<evidence type="ECO:0000259" key="2">
    <source>
        <dbReference type="Pfam" id="PF13439"/>
    </source>
</evidence>
<evidence type="ECO:0000259" key="1">
    <source>
        <dbReference type="Pfam" id="PF00534"/>
    </source>
</evidence>
<proteinExistence type="predicted"/>
<dbReference type="Pfam" id="PF13439">
    <property type="entry name" value="Glyco_transf_4"/>
    <property type="match status" value="1"/>
</dbReference>
<dbReference type="RefSeq" id="WP_103053042.1">
    <property type="nucleotide sequence ID" value="NZ_POWF01000011.1"/>
</dbReference>
<dbReference type="Gene3D" id="3.40.50.2000">
    <property type="entry name" value="Glycogen Phosphorylase B"/>
    <property type="match status" value="2"/>
</dbReference>
<evidence type="ECO:0008006" key="5">
    <source>
        <dbReference type="Google" id="ProtNLM"/>
    </source>
</evidence>
<dbReference type="AlphaFoldDB" id="A0A2K1DVW9"/>
<sequence length="409" mass="46142">MKKICFLVPSFPNVSETFVVNQLIASQKAGYDILVLTLTYLGVANSSQSEVLKKYNIDQVVRVLESGIPHNPIKRVLLNFYCLVKYARFIHQVKQASFYDRFLIFPFKFHYYEQFRDVSIFHAQFADSIFDLELLKSVGFLKGKLITTFHGYDAHFRDEAKRVTLAKKRYGAIHYSDYVTVNTPYLEDKVKALGCDSKKIQVIPMGVNLDFFIPQTHKQVFDGKRPLKLLSVGRLIELKGHQYAIDAVRLLKDWGFLVEYTIVGEGPLQADLETHIKSLALESIVHLVGQKSQLELKDLYNSHDVFLMSSITDARNRAEAQGLATAEAQAMKLAVVAFDCGGVPYTLIDGGSGFLVPEKQVNLYAKAIQQLIETPTLIETMGEAGRGFVSEEFSLALQTQKMIALYDSL</sequence>
<dbReference type="PANTHER" id="PTHR45947">
    <property type="entry name" value="SULFOQUINOVOSYL TRANSFERASE SQD2"/>
    <property type="match status" value="1"/>
</dbReference>
<dbReference type="Proteomes" id="UP000236641">
    <property type="component" value="Unassembled WGS sequence"/>
</dbReference>
<feature type="domain" description="Glycosyl transferase family 1" evidence="1">
    <location>
        <begin position="219"/>
        <end position="386"/>
    </location>
</feature>
<reference evidence="3 4" key="1">
    <citation type="submission" date="2018-01" db="EMBL/GenBank/DDBJ databases">
        <title>The draft genome of Hanstruepera neustonica JCM19743.</title>
        <authorList>
            <person name="He R.-H."/>
            <person name="Du Z.-J."/>
        </authorList>
    </citation>
    <scope>NUCLEOTIDE SEQUENCE [LARGE SCALE GENOMIC DNA]</scope>
    <source>
        <strain evidence="3 4">JCM19743</strain>
    </source>
</reference>
<dbReference type="EMBL" id="POWF01000011">
    <property type="protein sequence ID" value="PNQ72109.1"/>
    <property type="molecule type" value="Genomic_DNA"/>
</dbReference>
<protein>
    <recommendedName>
        <fullName evidence="5">Glycosyl transferase family 1 domain-containing protein</fullName>
    </recommendedName>
</protein>
<dbReference type="InterPro" id="IPR050194">
    <property type="entry name" value="Glycosyltransferase_grp1"/>
</dbReference>
<dbReference type="Pfam" id="PF00534">
    <property type="entry name" value="Glycos_transf_1"/>
    <property type="match status" value="1"/>
</dbReference>
<accession>A0A2K1DVW9</accession>
<dbReference type="InterPro" id="IPR028098">
    <property type="entry name" value="Glyco_trans_4-like_N"/>
</dbReference>
<feature type="domain" description="Glycosyltransferase subfamily 4-like N-terminal" evidence="2">
    <location>
        <begin position="90"/>
        <end position="210"/>
    </location>
</feature>
<dbReference type="InterPro" id="IPR001296">
    <property type="entry name" value="Glyco_trans_1"/>
</dbReference>
<keyword evidence="4" id="KW-1185">Reference proteome</keyword>
<dbReference type="PANTHER" id="PTHR45947:SF14">
    <property type="entry name" value="SLL1723 PROTEIN"/>
    <property type="match status" value="1"/>
</dbReference>
<comment type="caution">
    <text evidence="3">The sequence shown here is derived from an EMBL/GenBank/DDBJ whole genome shotgun (WGS) entry which is preliminary data.</text>
</comment>
<name>A0A2K1DVW9_9FLAO</name>
<organism evidence="3 4">
    <name type="scientific">Hanstruepera neustonica</name>
    <dbReference type="NCBI Taxonomy" id="1445657"/>
    <lineage>
        <taxon>Bacteria</taxon>
        <taxon>Pseudomonadati</taxon>
        <taxon>Bacteroidota</taxon>
        <taxon>Flavobacteriia</taxon>
        <taxon>Flavobacteriales</taxon>
        <taxon>Flavobacteriaceae</taxon>
        <taxon>Hanstruepera</taxon>
    </lineage>
</organism>
<dbReference type="OrthoDB" id="832722at2"/>
<dbReference type="GO" id="GO:0016757">
    <property type="term" value="F:glycosyltransferase activity"/>
    <property type="evidence" value="ECO:0007669"/>
    <property type="project" value="InterPro"/>
</dbReference>
<evidence type="ECO:0000313" key="3">
    <source>
        <dbReference type="EMBL" id="PNQ72109.1"/>
    </source>
</evidence>
<evidence type="ECO:0000313" key="4">
    <source>
        <dbReference type="Proteomes" id="UP000236641"/>
    </source>
</evidence>